<evidence type="ECO:0000313" key="1">
    <source>
        <dbReference type="EMBL" id="MDF6103084.1"/>
    </source>
</evidence>
<protein>
    <submittedName>
        <fullName evidence="1">Aminoglycoside 6-adenylyltransferase</fullName>
    </submittedName>
</protein>
<comment type="caution">
    <text evidence="1">The sequence shown here is derived from an EMBL/GenBank/DDBJ whole genome shotgun (WGS) entry which is preliminary data.</text>
</comment>
<dbReference type="InterPro" id="IPR043519">
    <property type="entry name" value="NT_sf"/>
</dbReference>
<dbReference type="EMBL" id="JAKJLQ010000017">
    <property type="protein sequence ID" value="MDF6103084.1"/>
    <property type="molecule type" value="Genomic_DNA"/>
</dbReference>
<dbReference type="SUPFAM" id="SSF81631">
    <property type="entry name" value="PAP/OAS1 substrate-binding domain"/>
    <property type="match status" value="1"/>
</dbReference>
<organism evidence="1 2">
    <name type="scientific">Gordonia hongkongensis</name>
    <dbReference type="NCBI Taxonomy" id="1701090"/>
    <lineage>
        <taxon>Bacteria</taxon>
        <taxon>Bacillati</taxon>
        <taxon>Actinomycetota</taxon>
        <taxon>Actinomycetes</taxon>
        <taxon>Mycobacteriales</taxon>
        <taxon>Gordoniaceae</taxon>
        <taxon>Gordonia</taxon>
    </lineage>
</organism>
<dbReference type="Proteomes" id="UP001152308">
    <property type="component" value="Unassembled WGS sequence"/>
</dbReference>
<dbReference type="Pfam" id="PF04439">
    <property type="entry name" value="Adenyl_transf"/>
    <property type="match status" value="1"/>
</dbReference>
<reference evidence="1" key="2">
    <citation type="submission" date="2022-01" db="EMBL/GenBank/DDBJ databases">
        <authorList>
            <person name="Sanchez-Suarez J."/>
            <person name="Villamil L."/>
            <person name="Diaz L.E."/>
        </authorList>
    </citation>
    <scope>NUCLEOTIDE SEQUENCE</scope>
    <source>
        <strain evidence="1">EUFUS-Z928</strain>
    </source>
</reference>
<gene>
    <name evidence="1" type="ORF">L2299_18725</name>
</gene>
<sequence>MDYEAALSDLVEWARGAAGVRALVLTGSGAAGGAHRLSDRDVEVFSVNPEGLLADESWWAELGEVLVVERLEDADGNPTRLIYYVGGKIDFTVLPVTALTGRSYERPFEVLFDMSGEAAELIQAPTSWSPPSAEDFNESLNWAYAAALMCAKAIVRDEPWSAKLRDNDFKDQLLEMIEWDHRSRYGSDFDTRYLGTRMNRWMDSDVRDALATCWGRFDPRDSADALRRTSDLYGALAVRTAAALELPSCVDHQRVREEIETILAEA</sequence>
<dbReference type="InterPro" id="IPR007530">
    <property type="entry name" value="Aminoglycoside_adenylylTfrase"/>
</dbReference>
<name>A0ABT6BYW6_9ACTN</name>
<proteinExistence type="predicted"/>
<dbReference type="Gene3D" id="3.30.460.10">
    <property type="entry name" value="Beta Polymerase, domain 2"/>
    <property type="match status" value="1"/>
</dbReference>
<reference evidence="1" key="1">
    <citation type="journal article" date="2022" name="Data Brief">
        <title>Draft genome sequence data of Gordonia hongkongensis strain EUFUS-Z928 isolated from the octocoral Eunicea fusca.</title>
        <authorList>
            <person name="Sanchez-Suarez J."/>
            <person name="Diaz L."/>
            <person name="Melo-Bolivar J."/>
            <person name="Villamil L."/>
        </authorList>
    </citation>
    <scope>NUCLEOTIDE SEQUENCE</scope>
    <source>
        <strain evidence="1">EUFUS-Z928</strain>
    </source>
</reference>
<keyword evidence="2" id="KW-1185">Reference proteome</keyword>
<dbReference type="RefSeq" id="WP_277244376.1">
    <property type="nucleotide sequence ID" value="NZ_JAKJLQ010000017.1"/>
</dbReference>
<evidence type="ECO:0000313" key="2">
    <source>
        <dbReference type="Proteomes" id="UP001152308"/>
    </source>
</evidence>
<dbReference type="Gene3D" id="1.20.120.330">
    <property type="entry name" value="Nucleotidyltransferases domain 2"/>
    <property type="match status" value="1"/>
</dbReference>
<dbReference type="SUPFAM" id="SSF81301">
    <property type="entry name" value="Nucleotidyltransferase"/>
    <property type="match status" value="1"/>
</dbReference>
<accession>A0ABT6BYW6</accession>